<organism evidence="3 4">
    <name type="scientific">Pristionchus entomophagus</name>
    <dbReference type="NCBI Taxonomy" id="358040"/>
    <lineage>
        <taxon>Eukaryota</taxon>
        <taxon>Metazoa</taxon>
        <taxon>Ecdysozoa</taxon>
        <taxon>Nematoda</taxon>
        <taxon>Chromadorea</taxon>
        <taxon>Rhabditida</taxon>
        <taxon>Rhabditina</taxon>
        <taxon>Diplogasteromorpha</taxon>
        <taxon>Diplogasteroidea</taxon>
        <taxon>Neodiplogasteridae</taxon>
        <taxon>Pristionchus</taxon>
    </lineage>
</organism>
<feature type="signal peptide" evidence="2">
    <location>
        <begin position="1"/>
        <end position="25"/>
    </location>
</feature>
<evidence type="ECO:0000313" key="4">
    <source>
        <dbReference type="Proteomes" id="UP001432027"/>
    </source>
</evidence>
<evidence type="ECO:0000256" key="1">
    <source>
        <dbReference type="SAM" id="Phobius"/>
    </source>
</evidence>
<keyword evidence="2" id="KW-0732">Signal</keyword>
<comment type="caution">
    <text evidence="3">The sequence shown here is derived from an EMBL/GenBank/DDBJ whole genome shotgun (WGS) entry which is preliminary data.</text>
</comment>
<name>A0AAV5SN60_9BILA</name>
<dbReference type="AlphaFoldDB" id="A0AAV5SN60"/>
<feature type="transmembrane region" description="Helical" evidence="1">
    <location>
        <begin position="44"/>
        <end position="62"/>
    </location>
</feature>
<protein>
    <submittedName>
        <fullName evidence="3">Uncharacterized protein</fullName>
    </submittedName>
</protein>
<keyword evidence="1" id="KW-1133">Transmembrane helix</keyword>
<keyword evidence="4" id="KW-1185">Reference proteome</keyword>
<evidence type="ECO:0000256" key="2">
    <source>
        <dbReference type="SAM" id="SignalP"/>
    </source>
</evidence>
<keyword evidence="1" id="KW-0472">Membrane</keyword>
<feature type="chain" id="PRO_5043865246" evidence="2">
    <location>
        <begin position="26"/>
        <end position="87"/>
    </location>
</feature>
<accession>A0AAV5SN60</accession>
<reference evidence="3" key="1">
    <citation type="submission" date="2023-10" db="EMBL/GenBank/DDBJ databases">
        <title>Genome assembly of Pristionchus species.</title>
        <authorList>
            <person name="Yoshida K."/>
            <person name="Sommer R.J."/>
        </authorList>
    </citation>
    <scope>NUCLEOTIDE SEQUENCE</scope>
    <source>
        <strain evidence="3">RS0144</strain>
    </source>
</reference>
<dbReference type="Proteomes" id="UP001432027">
    <property type="component" value="Unassembled WGS sequence"/>
</dbReference>
<evidence type="ECO:0000313" key="3">
    <source>
        <dbReference type="EMBL" id="GMS83543.1"/>
    </source>
</evidence>
<proteinExistence type="predicted"/>
<keyword evidence="1" id="KW-0812">Transmembrane</keyword>
<dbReference type="EMBL" id="BTSX01000002">
    <property type="protein sequence ID" value="GMS83543.1"/>
    <property type="molecule type" value="Genomic_DNA"/>
</dbReference>
<feature type="non-terminal residue" evidence="3">
    <location>
        <position position="1"/>
    </location>
</feature>
<sequence length="87" mass="9922">QMKSSTRPSILYVALLFSLAPLALSQESMTLSEIVNSYHFTLEVIRVLAVVFVLLVCCCFCFKERACKQSTNTQREILEQQFIEGQQ</sequence>
<gene>
    <name evidence="3" type="ORF">PENTCL1PPCAC_5718</name>
</gene>